<dbReference type="InterPro" id="IPR015882">
    <property type="entry name" value="HEX_bac_N"/>
</dbReference>
<dbReference type="InterPro" id="IPR029018">
    <property type="entry name" value="Hex-like_dom2"/>
</dbReference>
<evidence type="ECO:0000259" key="7">
    <source>
        <dbReference type="Pfam" id="PF02838"/>
    </source>
</evidence>
<dbReference type="PROSITE" id="PS50194">
    <property type="entry name" value="FILAMIN_REPEAT"/>
    <property type="match status" value="1"/>
</dbReference>
<dbReference type="InterPro" id="IPR008964">
    <property type="entry name" value="Invasin/intimin_cell_adhesion"/>
</dbReference>
<dbReference type="Gene3D" id="3.30.379.10">
    <property type="entry name" value="Chitobiase/beta-hexosaminidase domain 2-like"/>
    <property type="match status" value="1"/>
</dbReference>
<dbReference type="Pfam" id="PF02838">
    <property type="entry name" value="Glyco_hydro_20b"/>
    <property type="match status" value="1"/>
</dbReference>
<reference evidence="8" key="1">
    <citation type="submission" date="2021-03" db="EMBL/GenBank/DDBJ databases">
        <title>Whole genome shotgun sequence of Actinoplanes consettensis NBRC 14913.</title>
        <authorList>
            <person name="Komaki H."/>
            <person name="Tamura T."/>
        </authorList>
    </citation>
    <scope>NUCLEOTIDE SEQUENCE</scope>
    <source>
        <strain evidence="8">NBRC 14913</strain>
    </source>
</reference>
<dbReference type="Proteomes" id="UP000680865">
    <property type="component" value="Unassembled WGS sequence"/>
</dbReference>
<dbReference type="InterPro" id="IPR017853">
    <property type="entry name" value="GH"/>
</dbReference>
<proteinExistence type="inferred from homology"/>
<dbReference type="InterPro" id="IPR017868">
    <property type="entry name" value="Filamin/ABP280_repeat-like"/>
</dbReference>
<evidence type="ECO:0000256" key="1">
    <source>
        <dbReference type="ARBA" id="ARBA00006285"/>
    </source>
</evidence>
<keyword evidence="9" id="KW-1185">Reference proteome</keyword>
<evidence type="ECO:0000256" key="5">
    <source>
        <dbReference type="SAM" id="MobiDB-lite"/>
    </source>
</evidence>
<evidence type="ECO:0000256" key="2">
    <source>
        <dbReference type="ARBA" id="ARBA00022801"/>
    </source>
</evidence>
<sequence length="556" mass="60210">MALQTAAGLLAADLRAVTGYPVPIASGTPAVGDVVLTAGSFGDEGYRLALAGTATISGSTAGVFYGTQTLLQMLKQNRSLPQGTATDAPVYRDRGFMIDTGRKFYTIDWLHARVRELAYLKYNRLNLHLSDDQEFRIESSSHPEVVSATHYTKAQIAELVAYAAQYRITIVPEIDMPGHMTRILRDKPSLSLVRNNGTRSLDLSSDQAWPLARDLITEYLPLFTGPYWHLGADEWLSAAEMSQFPQLDQRAHQLFGKSATGRDLQYDFINKINHLVRANGKTLRIWNDQLVPGTVVNVAPTVQIAHWYGSTDMTPQTLADRGHDLINANWNQLYYIVGISRPDPAAIYESFVPNQFAFGTGNTTIARSDPHLLGSQLSLWGEPGRDEPENDIATNLKDPLRALIQGTWGSPKPASTYNTYTAIIRAVGDAPAGGTAPPPPKPTPPAVPAPTTTVPAEVRASGTSTIKVRTSKTVRRIFTFTSSTNGTPMASAQFSVRVTLPGGRTVHQAHTTNSNGQITVPIKTSTKAGAGKVVISYGGSPKVDAAMFTVPVTVTR</sequence>
<evidence type="ECO:0000259" key="6">
    <source>
        <dbReference type="Pfam" id="PF00728"/>
    </source>
</evidence>
<gene>
    <name evidence="8" type="ORF">Aco04nite_91460</name>
</gene>
<dbReference type="Pfam" id="PF00728">
    <property type="entry name" value="Glyco_hydro_20"/>
    <property type="match status" value="1"/>
</dbReference>
<dbReference type="SUPFAM" id="SSF55545">
    <property type="entry name" value="beta-N-acetylhexosaminidase-like domain"/>
    <property type="match status" value="1"/>
</dbReference>
<dbReference type="PANTHER" id="PTHR43678:SF1">
    <property type="entry name" value="BETA-N-ACETYLHEXOSAMINIDASE"/>
    <property type="match status" value="1"/>
</dbReference>
<dbReference type="PANTHER" id="PTHR43678">
    <property type="entry name" value="PUTATIVE (AFU_ORTHOLOGUE AFUA_2G00640)-RELATED"/>
    <property type="match status" value="1"/>
</dbReference>
<accession>A0A919T1P8</accession>
<dbReference type="InterPro" id="IPR015883">
    <property type="entry name" value="Glyco_hydro_20_cat"/>
</dbReference>
<feature type="domain" description="Beta-hexosaminidase bacterial type N-terminal" evidence="7">
    <location>
        <begin position="3"/>
        <end position="88"/>
    </location>
</feature>
<dbReference type="GO" id="GO:0005975">
    <property type="term" value="P:carbohydrate metabolic process"/>
    <property type="evidence" value="ECO:0007669"/>
    <property type="project" value="InterPro"/>
</dbReference>
<evidence type="ECO:0008006" key="10">
    <source>
        <dbReference type="Google" id="ProtNLM"/>
    </source>
</evidence>
<name>A0A919T1P8_9ACTN</name>
<feature type="compositionally biased region" description="Pro residues" evidence="5">
    <location>
        <begin position="436"/>
        <end position="448"/>
    </location>
</feature>
<comment type="caution">
    <text evidence="8">The sequence shown here is derived from an EMBL/GenBank/DDBJ whole genome shotgun (WGS) entry which is preliminary data.</text>
</comment>
<keyword evidence="2" id="KW-0378">Hydrolase</keyword>
<keyword evidence="3" id="KW-0326">Glycosidase</keyword>
<dbReference type="Gene3D" id="3.20.20.80">
    <property type="entry name" value="Glycosidases"/>
    <property type="match status" value="1"/>
</dbReference>
<evidence type="ECO:0000313" key="8">
    <source>
        <dbReference type="EMBL" id="GIM84453.1"/>
    </source>
</evidence>
<feature type="active site" description="Proton donor" evidence="4">
    <location>
        <position position="234"/>
    </location>
</feature>
<dbReference type="EMBL" id="BOQP01000067">
    <property type="protein sequence ID" value="GIM84453.1"/>
    <property type="molecule type" value="Genomic_DNA"/>
</dbReference>
<comment type="similarity">
    <text evidence="1">Belongs to the glycosyl hydrolase 20 family.</text>
</comment>
<protein>
    <recommendedName>
        <fullName evidence="10">Beta-N-acetylhexosaminidase</fullName>
    </recommendedName>
</protein>
<evidence type="ECO:0000256" key="3">
    <source>
        <dbReference type="ARBA" id="ARBA00023295"/>
    </source>
</evidence>
<evidence type="ECO:0000256" key="4">
    <source>
        <dbReference type="PIRSR" id="PIRSR625705-1"/>
    </source>
</evidence>
<evidence type="ECO:0000313" key="9">
    <source>
        <dbReference type="Proteomes" id="UP000680865"/>
    </source>
</evidence>
<dbReference type="AlphaFoldDB" id="A0A919T1P8"/>
<feature type="domain" description="Glycoside hydrolase family 20 catalytic" evidence="6">
    <location>
        <begin position="93"/>
        <end position="387"/>
    </location>
</feature>
<dbReference type="InterPro" id="IPR025705">
    <property type="entry name" value="Beta_hexosaminidase_sua/sub"/>
</dbReference>
<dbReference type="InterPro" id="IPR052764">
    <property type="entry name" value="GH20_Enzymes"/>
</dbReference>
<organism evidence="8 9">
    <name type="scientific">Winogradskya consettensis</name>
    <dbReference type="NCBI Taxonomy" id="113560"/>
    <lineage>
        <taxon>Bacteria</taxon>
        <taxon>Bacillati</taxon>
        <taxon>Actinomycetota</taxon>
        <taxon>Actinomycetes</taxon>
        <taxon>Micromonosporales</taxon>
        <taxon>Micromonosporaceae</taxon>
        <taxon>Winogradskya</taxon>
    </lineage>
</organism>
<dbReference type="PRINTS" id="PR00738">
    <property type="entry name" value="GLHYDRLASE20"/>
</dbReference>
<dbReference type="GO" id="GO:0004563">
    <property type="term" value="F:beta-N-acetylhexosaminidase activity"/>
    <property type="evidence" value="ECO:0007669"/>
    <property type="project" value="InterPro"/>
</dbReference>
<feature type="region of interest" description="Disordered" evidence="5">
    <location>
        <begin position="431"/>
        <end position="453"/>
    </location>
</feature>
<dbReference type="CDD" id="cd06564">
    <property type="entry name" value="GH20_DspB_LnbB-like"/>
    <property type="match status" value="1"/>
</dbReference>
<dbReference type="SUPFAM" id="SSF51445">
    <property type="entry name" value="(Trans)glycosidases"/>
    <property type="match status" value="1"/>
</dbReference>
<dbReference type="SUPFAM" id="SSF49373">
    <property type="entry name" value="Invasin/intimin cell-adhesion fragments"/>
    <property type="match status" value="1"/>
</dbReference>